<gene>
    <name evidence="7 9" type="ORF">P152DRAFT_390940</name>
</gene>
<protein>
    <submittedName>
        <fullName evidence="7 9">RBP11-like subunits of RNA polymerase</fullName>
    </submittedName>
</protein>
<reference evidence="9" key="2">
    <citation type="submission" date="2020-04" db="EMBL/GenBank/DDBJ databases">
        <authorList>
            <consortium name="NCBI Genome Project"/>
        </authorList>
    </citation>
    <scope>NUCLEOTIDE SEQUENCE</scope>
    <source>
        <strain evidence="9">CBS 781.70</strain>
    </source>
</reference>
<evidence type="ECO:0000313" key="7">
    <source>
        <dbReference type="EMBL" id="KAF1815914.1"/>
    </source>
</evidence>
<evidence type="ECO:0000256" key="5">
    <source>
        <dbReference type="ARBA" id="ARBA00025751"/>
    </source>
</evidence>
<dbReference type="GO" id="GO:0006366">
    <property type="term" value="P:transcription by RNA polymerase II"/>
    <property type="evidence" value="ECO:0007669"/>
    <property type="project" value="InterPro"/>
</dbReference>
<evidence type="ECO:0000256" key="4">
    <source>
        <dbReference type="ARBA" id="ARBA00023242"/>
    </source>
</evidence>
<evidence type="ECO:0000313" key="8">
    <source>
        <dbReference type="Proteomes" id="UP000504638"/>
    </source>
</evidence>
<dbReference type="RefSeq" id="XP_033537545.1">
    <property type="nucleotide sequence ID" value="XM_033676067.1"/>
</dbReference>
<dbReference type="PANTHER" id="PTHR13946">
    <property type="entry name" value="DNA-DIRECTED RNA POLYMERASE I,II,III"/>
    <property type="match status" value="1"/>
</dbReference>
<evidence type="ECO:0000256" key="2">
    <source>
        <dbReference type="ARBA" id="ARBA00022478"/>
    </source>
</evidence>
<dbReference type="InterPro" id="IPR009025">
    <property type="entry name" value="RBP11-like_dimer"/>
</dbReference>
<evidence type="ECO:0000256" key="1">
    <source>
        <dbReference type="ARBA" id="ARBA00004123"/>
    </source>
</evidence>
<comment type="subcellular location">
    <subcellularLocation>
        <location evidence="1">Nucleus</location>
    </subcellularLocation>
</comment>
<organism evidence="7">
    <name type="scientific">Eremomyces bilateralis CBS 781.70</name>
    <dbReference type="NCBI Taxonomy" id="1392243"/>
    <lineage>
        <taxon>Eukaryota</taxon>
        <taxon>Fungi</taxon>
        <taxon>Dikarya</taxon>
        <taxon>Ascomycota</taxon>
        <taxon>Pezizomycotina</taxon>
        <taxon>Dothideomycetes</taxon>
        <taxon>Dothideomycetes incertae sedis</taxon>
        <taxon>Eremomycetales</taxon>
        <taxon>Eremomycetaceae</taxon>
        <taxon>Eremomyces</taxon>
    </lineage>
</organism>
<dbReference type="GO" id="GO:0046983">
    <property type="term" value="F:protein dimerization activity"/>
    <property type="evidence" value="ECO:0007669"/>
    <property type="project" value="InterPro"/>
</dbReference>
<dbReference type="PROSITE" id="PS01154">
    <property type="entry name" value="RNA_POL_L_13KD"/>
    <property type="match status" value="1"/>
</dbReference>
<dbReference type="InterPro" id="IPR008193">
    <property type="entry name" value="RNA_pol_Rpb11_13-16kDa_CS"/>
</dbReference>
<proteinExistence type="inferred from homology"/>
<dbReference type="InterPro" id="IPR022905">
    <property type="entry name" value="Rpo11-like"/>
</dbReference>
<keyword evidence="4" id="KW-0539">Nucleus</keyword>
<dbReference type="EMBL" id="ML975151">
    <property type="protein sequence ID" value="KAF1815914.1"/>
    <property type="molecule type" value="Genomic_DNA"/>
</dbReference>
<dbReference type="InterPro" id="IPR037685">
    <property type="entry name" value="RBP11"/>
</dbReference>
<name>A0A6G1GD02_9PEZI</name>
<dbReference type="Gene3D" id="3.30.1360.10">
    <property type="entry name" value="RNA polymerase, RBP11-like subunit"/>
    <property type="match status" value="1"/>
</dbReference>
<reference evidence="7 9" key="1">
    <citation type="submission" date="2020-01" db="EMBL/GenBank/DDBJ databases">
        <authorList>
            <consortium name="DOE Joint Genome Institute"/>
            <person name="Haridas S."/>
            <person name="Albert R."/>
            <person name="Binder M."/>
            <person name="Bloem J."/>
            <person name="Labutti K."/>
            <person name="Salamov A."/>
            <person name="Andreopoulos B."/>
            <person name="Baker S.E."/>
            <person name="Barry K."/>
            <person name="Bills G."/>
            <person name="Bluhm B.H."/>
            <person name="Cannon C."/>
            <person name="Castanera R."/>
            <person name="Culley D.E."/>
            <person name="Daum C."/>
            <person name="Ezra D."/>
            <person name="Gonzalez J.B."/>
            <person name="Henrissat B."/>
            <person name="Kuo A."/>
            <person name="Liang C."/>
            <person name="Lipzen A."/>
            <person name="Lutzoni F."/>
            <person name="Magnuson J."/>
            <person name="Mondo S."/>
            <person name="Nolan M."/>
            <person name="Ohm R."/>
            <person name="Pangilinan J."/>
            <person name="Park H.-J."/>
            <person name="Ramirez L."/>
            <person name="Alfaro M."/>
            <person name="Sun H."/>
            <person name="Tritt A."/>
            <person name="Yoshinaga Y."/>
            <person name="Zwiers L.-H."/>
            <person name="Turgeon B.G."/>
            <person name="Goodwin S.B."/>
            <person name="Spatafora J.W."/>
            <person name="Crous P.W."/>
            <person name="Grigoriev I.V."/>
        </authorList>
    </citation>
    <scope>NUCLEOTIDE SEQUENCE</scope>
    <source>
        <strain evidence="7 9">CBS 781.70</strain>
    </source>
</reference>
<dbReference type="InterPro" id="IPR036603">
    <property type="entry name" value="RBP11-like"/>
</dbReference>
<feature type="domain" description="DNA-directed RNA polymerase RBP11-like dimerisation" evidence="6">
    <location>
        <begin position="40"/>
        <end position="112"/>
    </location>
</feature>
<reference evidence="9" key="3">
    <citation type="submission" date="2025-04" db="UniProtKB">
        <authorList>
            <consortium name="RefSeq"/>
        </authorList>
    </citation>
    <scope>IDENTIFICATION</scope>
    <source>
        <strain evidence="9">CBS 781.70</strain>
    </source>
</reference>
<evidence type="ECO:0000313" key="9">
    <source>
        <dbReference type="RefSeq" id="XP_033537545.1"/>
    </source>
</evidence>
<keyword evidence="3" id="KW-0804">Transcription</keyword>
<keyword evidence="2" id="KW-0240">DNA-directed RNA polymerase</keyword>
<dbReference type="GO" id="GO:0003899">
    <property type="term" value="F:DNA-directed RNA polymerase activity"/>
    <property type="evidence" value="ECO:0007669"/>
    <property type="project" value="InterPro"/>
</dbReference>
<dbReference type="GO" id="GO:0003677">
    <property type="term" value="F:DNA binding"/>
    <property type="evidence" value="ECO:0007669"/>
    <property type="project" value="InterPro"/>
</dbReference>
<dbReference type="OrthoDB" id="10248581at2759"/>
<dbReference type="Pfam" id="PF13656">
    <property type="entry name" value="RNA_pol_L_2"/>
    <property type="match status" value="1"/>
</dbReference>
<dbReference type="CDD" id="cd06926">
    <property type="entry name" value="RNAP_II_RPB11"/>
    <property type="match status" value="1"/>
</dbReference>
<comment type="similarity">
    <text evidence="5">Belongs to the archaeal Rpo11/eukaryotic RPB11/RPC19 RNA polymerase subunit family.</text>
</comment>
<dbReference type="HAMAP" id="MF_00261">
    <property type="entry name" value="RNApol_arch_Rpo11"/>
    <property type="match status" value="1"/>
</dbReference>
<sequence length="129" mass="14725">MPGHRAQLTCLSPERFELFLLGEGEKKVTYTHDTRVPNTMIFTFNKEDHTLGNLLTAHLHKYKYVTFSAYISPHPLTPSFDLRVSTDGSVTPKDAVVQCCKDVVKELEVLSNNFLKEMELRKIANQGRE</sequence>
<keyword evidence="8" id="KW-1185">Reference proteome</keyword>
<evidence type="ECO:0000256" key="3">
    <source>
        <dbReference type="ARBA" id="ARBA00023163"/>
    </source>
</evidence>
<dbReference type="GeneID" id="54416637"/>
<dbReference type="Proteomes" id="UP000504638">
    <property type="component" value="Unplaced"/>
</dbReference>
<evidence type="ECO:0000259" key="6">
    <source>
        <dbReference type="Pfam" id="PF13656"/>
    </source>
</evidence>
<dbReference type="SUPFAM" id="SSF55257">
    <property type="entry name" value="RBP11-like subunits of RNA polymerase"/>
    <property type="match status" value="1"/>
</dbReference>
<dbReference type="GO" id="GO:0005665">
    <property type="term" value="C:RNA polymerase II, core complex"/>
    <property type="evidence" value="ECO:0007669"/>
    <property type="project" value="InterPro"/>
</dbReference>
<dbReference type="AlphaFoldDB" id="A0A6G1GD02"/>
<accession>A0A6G1GD02</accession>
<dbReference type="PANTHER" id="PTHR13946:SF16">
    <property type="entry name" value="DNA-DIRECTED RNA POLYMERASE II SUBUNIT RPB11"/>
    <property type="match status" value="1"/>
</dbReference>